<evidence type="ECO:0000313" key="3">
    <source>
        <dbReference type="Proteomes" id="UP000578449"/>
    </source>
</evidence>
<evidence type="ECO:0000313" key="2">
    <source>
        <dbReference type="EMBL" id="MBB5140080.1"/>
    </source>
</evidence>
<organism evidence="2 3">
    <name type="scientific">Thermocatellispora tengchongensis</name>
    <dbReference type="NCBI Taxonomy" id="1073253"/>
    <lineage>
        <taxon>Bacteria</taxon>
        <taxon>Bacillati</taxon>
        <taxon>Actinomycetota</taxon>
        <taxon>Actinomycetes</taxon>
        <taxon>Streptosporangiales</taxon>
        <taxon>Streptosporangiaceae</taxon>
        <taxon>Thermocatellispora</taxon>
    </lineage>
</organism>
<reference evidence="2 3" key="1">
    <citation type="submission" date="2020-08" db="EMBL/GenBank/DDBJ databases">
        <title>Genomic Encyclopedia of Type Strains, Phase IV (KMG-IV): sequencing the most valuable type-strain genomes for metagenomic binning, comparative biology and taxonomic classification.</title>
        <authorList>
            <person name="Goeker M."/>
        </authorList>
    </citation>
    <scope>NUCLEOTIDE SEQUENCE [LARGE SCALE GENOMIC DNA]</scope>
    <source>
        <strain evidence="2 3">DSM 45615</strain>
    </source>
</reference>
<evidence type="ECO:0000256" key="1">
    <source>
        <dbReference type="SAM" id="MobiDB-lite"/>
    </source>
</evidence>
<dbReference type="EMBL" id="JACHGN010000036">
    <property type="protein sequence ID" value="MBB5140080.1"/>
    <property type="molecule type" value="Genomic_DNA"/>
</dbReference>
<protein>
    <submittedName>
        <fullName evidence="2">Uncharacterized protein</fullName>
    </submittedName>
</protein>
<dbReference type="Proteomes" id="UP000578449">
    <property type="component" value="Unassembled WGS sequence"/>
</dbReference>
<feature type="compositionally biased region" description="Basic residues" evidence="1">
    <location>
        <begin position="1"/>
        <end position="12"/>
    </location>
</feature>
<dbReference type="AlphaFoldDB" id="A0A840PQN6"/>
<comment type="caution">
    <text evidence="2">The sequence shown here is derived from an EMBL/GenBank/DDBJ whole genome shotgun (WGS) entry which is preliminary data.</text>
</comment>
<accession>A0A840PQN6</accession>
<proteinExistence type="predicted"/>
<name>A0A840PQN6_9ACTN</name>
<feature type="region of interest" description="Disordered" evidence="1">
    <location>
        <begin position="1"/>
        <end position="28"/>
    </location>
</feature>
<gene>
    <name evidence="2" type="ORF">HNP84_009845</name>
</gene>
<sequence length="66" mass="7737">MCEHRTSRRRDRRAQMTKGHAFARAGRPAHRRGWFAHRAGVTCCTQAPERLHHHDEPMRGRGHDLD</sequence>
<keyword evidence="3" id="KW-1185">Reference proteome</keyword>
<dbReference type="RefSeq" id="WP_185056881.1">
    <property type="nucleotide sequence ID" value="NZ_BAABIX010000043.1"/>
</dbReference>